<evidence type="ECO:0000256" key="1">
    <source>
        <dbReference type="ARBA" id="ARBA00006154"/>
    </source>
</evidence>
<dbReference type="EC" id="2.3.3.21" evidence="8"/>
<name>A0A1S7LCY5_MAGMO</name>
<dbReference type="InterPro" id="IPR013785">
    <property type="entry name" value="Aldolase_TIM"/>
</dbReference>
<keyword evidence="2" id="KW-0028">Amino-acid biosynthesis</keyword>
<evidence type="ECO:0000256" key="4">
    <source>
        <dbReference type="ARBA" id="ARBA00022679"/>
    </source>
</evidence>
<proteinExistence type="inferred from homology"/>
<keyword evidence="3" id="KW-0412">Isoleucine biosynthesis</keyword>
<dbReference type="Pfam" id="PF08502">
    <property type="entry name" value="LeuA_dimer"/>
    <property type="match status" value="1"/>
</dbReference>
<dbReference type="InterPro" id="IPR054691">
    <property type="entry name" value="LeuA/HCS_post-cat"/>
</dbReference>
<dbReference type="PANTHER" id="PTHR43538">
    <property type="entry name" value="ALPHA-IPM SYNTHASE/HOMOCITRATE SYNTHASE"/>
    <property type="match status" value="1"/>
</dbReference>
<dbReference type="GO" id="GO:0003852">
    <property type="term" value="F:2-isopropylmalate synthase activity"/>
    <property type="evidence" value="ECO:0007669"/>
    <property type="project" value="InterPro"/>
</dbReference>
<dbReference type="InterPro" id="IPR036230">
    <property type="entry name" value="LeuA_allosteric_dom_sf"/>
</dbReference>
<dbReference type="NCBIfam" id="TIGR00977">
    <property type="entry name" value="citramal_synth"/>
    <property type="match status" value="1"/>
</dbReference>
<sequence>MVEDSKAPPIQIYDTTLRDGSQSEDVLFSVQDKLRITRRLDELGVDYIEGGWPGANPKDDDFFREVASHPLLNSRLTAFGSTRRAGSKVEEDKVVQGLLGSGVSVVTIFGKSWDLHVQRALGIPLAQNLELIYDTIRYLKRHVDKVFYDAEHFFDGYLHNPQYARQTLEAAQQAGADCLVLCDTNGGTMVEDVSRMVGAVTDLDVDLGIHCHNDCDLAVANSLAAVRAGAVQVQGTINGIGERCGNANLISVIPNLKLKLGRELSLDDEHLQQLTPVSRFVNEMANRPTQKNQPFVGRSAFAHKGGIHVSAVLKESRTYEHINPATVGNRQRVLISDQSGRSNLLYKLEEFGIEGVDPKDSRLTGLLQDVKELENRGFQFDGAEASFQLRVWRALEQLPEYFSLQGFRVIDERRLREDGHRPMGAEGTVKIRVAGHVEHLVAEGAGPVDALHIALIKALARYYPMVEELKLADYKVRILPGTEGTDATVRVLIEWWDGSCRWGTVGVSDHIIAASYDAMVEAVTYKLFKDSVKPVPEIV</sequence>
<dbReference type="Gene3D" id="1.10.238.260">
    <property type="match status" value="1"/>
</dbReference>
<dbReference type="InterPro" id="IPR000891">
    <property type="entry name" value="PYR_CT"/>
</dbReference>
<accession>A0A1S7LCY5</accession>
<dbReference type="InterPro" id="IPR005675">
    <property type="entry name" value="Citramal_synthase"/>
</dbReference>
<dbReference type="InterPro" id="IPR013709">
    <property type="entry name" value="2-isopropylmalate_synth_dimer"/>
</dbReference>
<dbReference type="SUPFAM" id="SSF110921">
    <property type="entry name" value="2-isopropylmalate synthase LeuA, allosteric (dimerisation) domain"/>
    <property type="match status" value="1"/>
</dbReference>
<evidence type="ECO:0000256" key="2">
    <source>
        <dbReference type="ARBA" id="ARBA00022605"/>
    </source>
</evidence>
<evidence type="ECO:0000256" key="5">
    <source>
        <dbReference type="ARBA" id="ARBA00023304"/>
    </source>
</evidence>
<evidence type="ECO:0000256" key="8">
    <source>
        <dbReference type="NCBIfam" id="TIGR00977"/>
    </source>
</evidence>
<comment type="similarity">
    <text evidence="1">Belongs to the alpha-IPM synthase/homocitrate synthase family.</text>
</comment>
<evidence type="ECO:0000256" key="3">
    <source>
        <dbReference type="ARBA" id="ARBA00022624"/>
    </source>
</evidence>
<dbReference type="EMBL" id="LO017727">
    <property type="protein sequence ID" value="CRH04800.1"/>
    <property type="molecule type" value="Genomic_DNA"/>
</dbReference>
<keyword evidence="10" id="KW-0012">Acyltransferase</keyword>
<dbReference type="Gene3D" id="3.20.20.70">
    <property type="entry name" value="Aldolase class I"/>
    <property type="match status" value="1"/>
</dbReference>
<dbReference type="SUPFAM" id="SSF51569">
    <property type="entry name" value="Aldolase"/>
    <property type="match status" value="1"/>
</dbReference>
<dbReference type="PANTHER" id="PTHR43538:SF1">
    <property type="entry name" value="(R)-CITRAMALATE SYNTHASE"/>
    <property type="match status" value="1"/>
</dbReference>
<dbReference type="Pfam" id="PF00682">
    <property type="entry name" value="HMGL-like"/>
    <property type="match status" value="1"/>
</dbReference>
<comment type="catalytic activity">
    <reaction evidence="7">
        <text>pyruvate + acetyl-CoA + H2O = (3R)-citramalate + CoA + H(+)</text>
        <dbReference type="Rhea" id="RHEA:19045"/>
        <dbReference type="ChEBI" id="CHEBI:15361"/>
        <dbReference type="ChEBI" id="CHEBI:15377"/>
        <dbReference type="ChEBI" id="CHEBI:15378"/>
        <dbReference type="ChEBI" id="CHEBI:30934"/>
        <dbReference type="ChEBI" id="CHEBI:57287"/>
        <dbReference type="ChEBI" id="CHEBI:57288"/>
        <dbReference type="EC" id="2.3.3.21"/>
    </reaction>
</comment>
<keyword evidence="4 10" id="KW-0808">Transferase</keyword>
<evidence type="ECO:0000256" key="6">
    <source>
        <dbReference type="ARBA" id="ARBA00029440"/>
    </source>
</evidence>
<keyword evidence="5" id="KW-0100">Branched-chain amino acid biosynthesis</keyword>
<evidence type="ECO:0000259" key="9">
    <source>
        <dbReference type="PROSITE" id="PS50991"/>
    </source>
</evidence>
<feature type="domain" description="Pyruvate carboxyltransferase" evidence="9">
    <location>
        <begin position="10"/>
        <end position="272"/>
    </location>
</feature>
<gene>
    <name evidence="10" type="ORF">MAGMO_0596</name>
</gene>
<dbReference type="AlphaFoldDB" id="A0A1S7LCY5"/>
<organism evidence="10">
    <name type="scientific">Magnetococcus massalia (strain MO-1)</name>
    <dbReference type="NCBI Taxonomy" id="451514"/>
    <lineage>
        <taxon>Bacteria</taxon>
        <taxon>Pseudomonadati</taxon>
        <taxon>Pseudomonadota</taxon>
        <taxon>Magnetococcia</taxon>
        <taxon>Magnetococcales</taxon>
        <taxon>Magnetococcaceae</taxon>
        <taxon>Magnetococcus</taxon>
    </lineage>
</organism>
<dbReference type="GO" id="GO:0009098">
    <property type="term" value="P:L-leucine biosynthetic process"/>
    <property type="evidence" value="ECO:0007669"/>
    <property type="project" value="InterPro"/>
</dbReference>
<evidence type="ECO:0000313" key="10">
    <source>
        <dbReference type="EMBL" id="CRH04800.1"/>
    </source>
</evidence>
<dbReference type="SMART" id="SM00917">
    <property type="entry name" value="LeuA_dimer"/>
    <property type="match status" value="1"/>
</dbReference>
<dbReference type="Gene3D" id="3.30.160.270">
    <property type="match status" value="1"/>
</dbReference>
<dbReference type="Pfam" id="PF22617">
    <property type="entry name" value="HCS_D2"/>
    <property type="match status" value="1"/>
</dbReference>
<reference evidence="10" key="1">
    <citation type="submission" date="2015-04" db="EMBL/GenBank/DDBJ databases">
        <authorList>
            <person name="Syromyatnikov M.Y."/>
            <person name="Popov V.N."/>
        </authorList>
    </citation>
    <scope>NUCLEOTIDE SEQUENCE</scope>
    <source>
        <strain evidence="10">MO-1</strain>
    </source>
</reference>
<dbReference type="CDD" id="cd07941">
    <property type="entry name" value="DRE_TIM_LeuA3"/>
    <property type="match status" value="1"/>
</dbReference>
<evidence type="ECO:0000256" key="7">
    <source>
        <dbReference type="ARBA" id="ARBA00048263"/>
    </source>
</evidence>
<dbReference type="PROSITE" id="PS50991">
    <property type="entry name" value="PYR_CT"/>
    <property type="match status" value="1"/>
</dbReference>
<dbReference type="GO" id="GO:0043714">
    <property type="term" value="F:(R)-citramalate synthase activity"/>
    <property type="evidence" value="ECO:0007669"/>
    <property type="project" value="UniProtKB-UniRule"/>
</dbReference>
<dbReference type="GO" id="GO:0009097">
    <property type="term" value="P:isoleucine biosynthetic process"/>
    <property type="evidence" value="ECO:0007669"/>
    <property type="project" value="UniProtKB-UniRule"/>
</dbReference>
<protein>
    <recommendedName>
        <fullName evidence="8">Citramalate synthase</fullName>
        <ecNumber evidence="8">2.3.3.21</ecNumber>
    </recommendedName>
</protein>
<comment type="pathway">
    <text evidence="6">Amino-acid biosynthesis.</text>
</comment>